<feature type="domain" description="HAT C-terminal dimerisation" evidence="1">
    <location>
        <begin position="4"/>
        <end position="56"/>
    </location>
</feature>
<evidence type="ECO:0000259" key="1">
    <source>
        <dbReference type="Pfam" id="PF05699"/>
    </source>
</evidence>
<comment type="caution">
    <text evidence="2">The sequence shown here is derived from an EMBL/GenBank/DDBJ whole genome shotgun (WGS) entry which is preliminary data.</text>
</comment>
<dbReference type="Pfam" id="PF05699">
    <property type="entry name" value="Dimer_Tnp_hAT"/>
    <property type="match status" value="1"/>
</dbReference>
<proteinExistence type="predicted"/>
<gene>
    <name evidence="2" type="ORF">N7505_009824</name>
</gene>
<protein>
    <recommendedName>
        <fullName evidence="1">HAT C-terminal dimerisation domain-containing protein</fullName>
    </recommendedName>
</protein>
<dbReference type="InterPro" id="IPR012337">
    <property type="entry name" value="RNaseH-like_sf"/>
</dbReference>
<reference evidence="2 3" key="1">
    <citation type="journal article" date="2023" name="IMA Fungus">
        <title>Comparative genomic study of the Penicillium genus elucidates a diverse pangenome and 15 lateral gene transfer events.</title>
        <authorList>
            <person name="Petersen C."/>
            <person name="Sorensen T."/>
            <person name="Nielsen M.R."/>
            <person name="Sondergaard T.E."/>
            <person name="Sorensen J.L."/>
            <person name="Fitzpatrick D.A."/>
            <person name="Frisvad J.C."/>
            <person name="Nielsen K.L."/>
        </authorList>
    </citation>
    <scope>NUCLEOTIDE SEQUENCE [LARGE SCALE GENOMIC DNA]</scope>
    <source>
        <strain evidence="2 3">IBT 3361</strain>
    </source>
</reference>
<accession>A0ABQ8W9X9</accession>
<evidence type="ECO:0000313" key="3">
    <source>
        <dbReference type="Proteomes" id="UP001220256"/>
    </source>
</evidence>
<dbReference type="EMBL" id="JAPVEB010000008">
    <property type="protein sequence ID" value="KAJ5260443.1"/>
    <property type="molecule type" value="Genomic_DNA"/>
</dbReference>
<dbReference type="SUPFAM" id="SSF53098">
    <property type="entry name" value="Ribonuclease H-like"/>
    <property type="match status" value="1"/>
</dbReference>
<name>A0ABQ8W9X9_PENCH</name>
<dbReference type="InterPro" id="IPR008906">
    <property type="entry name" value="HATC_C_dom"/>
</dbReference>
<sequence length="107" mass="12922">MVRENHGRFPTIASLTRDILTILATSVGVERLFNTTRDIYYYRRGRIKSETIKELILFLYSLRFDLKLYKVKELKRFFSLNKIEVLREEKDEKLNDIEFKQISDIEE</sequence>
<organism evidence="2 3">
    <name type="scientific">Penicillium chrysogenum</name>
    <name type="common">Penicillium notatum</name>
    <dbReference type="NCBI Taxonomy" id="5076"/>
    <lineage>
        <taxon>Eukaryota</taxon>
        <taxon>Fungi</taxon>
        <taxon>Dikarya</taxon>
        <taxon>Ascomycota</taxon>
        <taxon>Pezizomycotina</taxon>
        <taxon>Eurotiomycetes</taxon>
        <taxon>Eurotiomycetidae</taxon>
        <taxon>Eurotiales</taxon>
        <taxon>Aspergillaceae</taxon>
        <taxon>Penicillium</taxon>
        <taxon>Penicillium chrysogenum species complex</taxon>
    </lineage>
</organism>
<dbReference type="Proteomes" id="UP001220256">
    <property type="component" value="Unassembled WGS sequence"/>
</dbReference>
<keyword evidence="3" id="KW-1185">Reference proteome</keyword>
<evidence type="ECO:0000313" key="2">
    <source>
        <dbReference type="EMBL" id="KAJ5260443.1"/>
    </source>
</evidence>